<dbReference type="HOGENOM" id="CLU_1290763_0_0_1"/>
<evidence type="ECO:0000313" key="2">
    <source>
        <dbReference type="EnsemblPlants" id="ORGLA10G0042100.1"/>
    </source>
</evidence>
<organism evidence="2 3">
    <name type="scientific">Oryza glaberrima</name>
    <name type="common">African rice</name>
    <dbReference type="NCBI Taxonomy" id="4538"/>
    <lineage>
        <taxon>Eukaryota</taxon>
        <taxon>Viridiplantae</taxon>
        <taxon>Streptophyta</taxon>
        <taxon>Embryophyta</taxon>
        <taxon>Tracheophyta</taxon>
        <taxon>Spermatophyta</taxon>
        <taxon>Magnoliopsida</taxon>
        <taxon>Liliopsida</taxon>
        <taxon>Poales</taxon>
        <taxon>Poaceae</taxon>
        <taxon>BOP clade</taxon>
        <taxon>Oryzoideae</taxon>
        <taxon>Oryzeae</taxon>
        <taxon>Oryzinae</taxon>
        <taxon>Oryza</taxon>
    </lineage>
</organism>
<reference evidence="2 3" key="2">
    <citation type="submission" date="2018-04" db="EMBL/GenBank/DDBJ databases">
        <title>OglaRS2 (Oryza glaberrima Reference Sequence Version 2).</title>
        <authorList>
            <person name="Zhang J."/>
            <person name="Kudrna D."/>
            <person name="Lee S."/>
            <person name="Talag J."/>
            <person name="Rajasekar S."/>
            <person name="Wing R.A."/>
        </authorList>
    </citation>
    <scope>NUCLEOTIDE SEQUENCE [LARGE SCALE GENOMIC DNA]</scope>
    <source>
        <strain evidence="2 3">cv. IRGC 96717</strain>
    </source>
</reference>
<sequence>MAEDYDKACAVVSLIKSLYVDFVVPNTAGVLVDKVCAAGRLKGVAQFRIRHQVEGINSCMMVGRSAQNIVPILFSFIKNCVITVASALYDIPRSQTLEMAYPYKPLGSIWCFEIWSQESPSILRAGTWLYGRRRQMASSLCEQLAYSLLSVGRTACLLGRIIWKSLVPVRRKFFMFFAARSACLTADNLQCHGWHLALVYHLYSNDGETCQLIL</sequence>
<dbReference type="Pfam" id="PF13966">
    <property type="entry name" value="zf-RVT"/>
    <property type="match status" value="1"/>
</dbReference>
<evidence type="ECO:0000313" key="3">
    <source>
        <dbReference type="Proteomes" id="UP000007306"/>
    </source>
</evidence>
<dbReference type="Proteomes" id="UP000007306">
    <property type="component" value="Chromosome 10"/>
</dbReference>
<accession>I1QT88</accession>
<keyword evidence="3" id="KW-1185">Reference proteome</keyword>
<reference evidence="2" key="1">
    <citation type="submission" date="2015-06" db="UniProtKB">
        <authorList>
            <consortium name="EnsemblPlants"/>
        </authorList>
    </citation>
    <scope>IDENTIFICATION</scope>
</reference>
<dbReference type="InterPro" id="IPR026960">
    <property type="entry name" value="RVT-Znf"/>
</dbReference>
<feature type="domain" description="Reverse transcriptase zinc-binding" evidence="1">
    <location>
        <begin position="145"/>
        <end position="211"/>
    </location>
</feature>
<evidence type="ECO:0000259" key="1">
    <source>
        <dbReference type="Pfam" id="PF13966"/>
    </source>
</evidence>
<proteinExistence type="predicted"/>
<dbReference type="EnsemblPlants" id="ORGLA10G0042100.1">
    <property type="protein sequence ID" value="ORGLA10G0042100.1"/>
    <property type="gene ID" value="ORGLA10G0042100"/>
</dbReference>
<dbReference type="AlphaFoldDB" id="I1QT88"/>
<dbReference type="Gramene" id="ORGLA10G0042100.1">
    <property type="protein sequence ID" value="ORGLA10G0042100.1"/>
    <property type="gene ID" value="ORGLA10G0042100"/>
</dbReference>
<protein>
    <recommendedName>
        <fullName evidence="1">Reverse transcriptase zinc-binding domain-containing protein</fullName>
    </recommendedName>
</protein>
<name>I1QT88_ORYGL</name>